<dbReference type="GO" id="GO:0051604">
    <property type="term" value="P:protein maturation"/>
    <property type="evidence" value="ECO:0007669"/>
    <property type="project" value="TreeGrafter"/>
</dbReference>
<dbReference type="PANTHER" id="PTHR42959">
    <property type="entry name" value="CARBAMOYLTRANSFERASE"/>
    <property type="match status" value="1"/>
</dbReference>
<dbReference type="InterPro" id="IPR055128">
    <property type="entry name" value="HypF_C_2"/>
</dbReference>
<gene>
    <name evidence="2" type="ORF">M595_6466</name>
</gene>
<reference evidence="2 3" key="1">
    <citation type="journal article" date="2013" name="Front. Microbiol.">
        <title>Comparative genomic analyses of the cyanobacterium, Lyngbya aestuarii BL J, a powerful hydrogen producer.</title>
        <authorList>
            <person name="Kothari A."/>
            <person name="Vaughn M."/>
            <person name="Garcia-Pichel F."/>
        </authorList>
    </citation>
    <scope>NUCLEOTIDE SEQUENCE [LARGE SCALE GENOMIC DNA]</scope>
    <source>
        <strain evidence="2 3">BL J</strain>
    </source>
</reference>
<feature type="non-terminal residue" evidence="2">
    <location>
        <position position="1"/>
    </location>
</feature>
<dbReference type="GO" id="GO:0016743">
    <property type="term" value="F:carboxyl- or carbamoyltransferase activity"/>
    <property type="evidence" value="ECO:0007669"/>
    <property type="project" value="TreeGrafter"/>
</dbReference>
<evidence type="ECO:0000313" key="3">
    <source>
        <dbReference type="Proteomes" id="UP000017127"/>
    </source>
</evidence>
<evidence type="ECO:0000259" key="1">
    <source>
        <dbReference type="Pfam" id="PF22521"/>
    </source>
</evidence>
<dbReference type="InterPro" id="IPR043129">
    <property type="entry name" value="ATPase_NBD"/>
</dbReference>
<feature type="domain" description="Carbamoyltransferase Kae1-like" evidence="1">
    <location>
        <begin position="2"/>
        <end position="94"/>
    </location>
</feature>
<sequence>EPRPMWSALLADLRQNLPVGMMAAKFHFGLAEAISTMVERLSFETEFHQVILTGGVFQNQILLTQVRERLMSKNLEVLTHSQVPSNDGGLSLGQAVIASAKLKEE</sequence>
<dbReference type="PATRIC" id="fig|1348334.3.peg.6038"/>
<dbReference type="EMBL" id="AUZM01000337">
    <property type="protein sequence ID" value="ERT03596.1"/>
    <property type="molecule type" value="Genomic_DNA"/>
</dbReference>
<dbReference type="AlphaFoldDB" id="U7QA00"/>
<dbReference type="PANTHER" id="PTHR42959:SF1">
    <property type="entry name" value="CARBAMOYLTRANSFERASE HYPF"/>
    <property type="match status" value="1"/>
</dbReference>
<dbReference type="Pfam" id="PF22521">
    <property type="entry name" value="HypF_C_2"/>
    <property type="match status" value="1"/>
</dbReference>
<dbReference type="Gene3D" id="3.30.420.40">
    <property type="match status" value="1"/>
</dbReference>
<organism evidence="2 3">
    <name type="scientific">Lyngbya aestuarii BL J</name>
    <dbReference type="NCBI Taxonomy" id="1348334"/>
    <lineage>
        <taxon>Bacteria</taxon>
        <taxon>Bacillati</taxon>
        <taxon>Cyanobacteriota</taxon>
        <taxon>Cyanophyceae</taxon>
        <taxon>Oscillatoriophycideae</taxon>
        <taxon>Oscillatoriales</taxon>
        <taxon>Microcoleaceae</taxon>
        <taxon>Lyngbya</taxon>
    </lineage>
</organism>
<accession>U7QA00</accession>
<comment type="caution">
    <text evidence="2">The sequence shown here is derived from an EMBL/GenBank/DDBJ whole genome shotgun (WGS) entry which is preliminary data.</text>
</comment>
<dbReference type="InterPro" id="IPR051060">
    <property type="entry name" value="Carbamoyltrans_HypF-like"/>
</dbReference>
<dbReference type="GO" id="GO:0008270">
    <property type="term" value="F:zinc ion binding"/>
    <property type="evidence" value="ECO:0007669"/>
    <property type="project" value="TreeGrafter"/>
</dbReference>
<protein>
    <submittedName>
        <fullName evidence="2">HypF domain protein</fullName>
    </submittedName>
</protein>
<dbReference type="Proteomes" id="UP000017127">
    <property type="component" value="Unassembled WGS sequence"/>
</dbReference>
<proteinExistence type="predicted"/>
<name>U7QA00_9CYAN</name>
<dbReference type="SUPFAM" id="SSF53067">
    <property type="entry name" value="Actin-like ATPase domain"/>
    <property type="match status" value="1"/>
</dbReference>
<keyword evidence="3" id="KW-1185">Reference proteome</keyword>
<evidence type="ECO:0000313" key="2">
    <source>
        <dbReference type="EMBL" id="ERT03596.1"/>
    </source>
</evidence>